<dbReference type="SUPFAM" id="SSF54495">
    <property type="entry name" value="UBC-like"/>
    <property type="match status" value="1"/>
</dbReference>
<dbReference type="EMBL" id="KC513612">
    <property type="protein sequence ID" value="AGE96073.1"/>
    <property type="molecule type" value="Genomic_DNA"/>
</dbReference>
<protein>
    <submittedName>
        <fullName evidence="4">Ubiquitin conjugating enzyme e2</fullName>
    </submittedName>
</protein>
<name>M1K510_ENCCN</name>
<evidence type="ECO:0000259" key="3">
    <source>
        <dbReference type="PROSITE" id="PS50127"/>
    </source>
</evidence>
<dbReference type="VEuPathDB" id="MicrosporidiaDB:ECU01_1010"/>
<dbReference type="Gene3D" id="3.10.110.10">
    <property type="entry name" value="Ubiquitin Conjugating Enzyme"/>
    <property type="match status" value="1"/>
</dbReference>
<evidence type="ECO:0000313" key="4">
    <source>
        <dbReference type="EMBL" id="AGE96073.1"/>
    </source>
</evidence>
<dbReference type="AlphaFoldDB" id="M1K510"/>
<proteinExistence type="predicted"/>
<dbReference type="PROSITE" id="PS50127">
    <property type="entry name" value="UBC_2"/>
    <property type="match status" value="1"/>
</dbReference>
<dbReference type="VEuPathDB" id="MicrosporidiaDB:M970_010850"/>
<accession>M1K510</accession>
<evidence type="ECO:0000256" key="2">
    <source>
        <dbReference type="SAM" id="MobiDB-lite"/>
    </source>
</evidence>
<dbReference type="InterPro" id="IPR016135">
    <property type="entry name" value="UBQ-conjugating_enzyme/RWD"/>
</dbReference>
<organism evidence="4">
    <name type="scientific">Encephalitozoon cuniculi</name>
    <name type="common">Microsporidian parasite</name>
    <dbReference type="NCBI Taxonomy" id="6035"/>
    <lineage>
        <taxon>Eukaryota</taxon>
        <taxon>Fungi</taxon>
        <taxon>Fungi incertae sedis</taxon>
        <taxon>Microsporidia</taxon>
        <taxon>Unikaryonidae</taxon>
        <taxon>Encephalitozoon</taxon>
    </lineage>
</organism>
<feature type="region of interest" description="Disordered" evidence="2">
    <location>
        <begin position="1"/>
        <end position="29"/>
    </location>
</feature>
<sequence length="216" mass="25027">MFKPSAHRRLPREDDIIQEDSEDGPLWPSALRRLSNEEERLKIADGDERKLFSAYPRGSMENRDYKVWDIYFTLGGDSLYAGRILKAVMKFPSSYPLRPPTLKFVSKMFHPNIYEDGKMCISILEEDKQQDSSVFGDPKDKWTPVQNIRTIVMSIVVILNSPNISSPANVDASVMYRDNPEEYIKEVIRIAREEDEKLRRTDPQAREVALQMKAEN</sequence>
<evidence type="ECO:0000256" key="1">
    <source>
        <dbReference type="ARBA" id="ARBA00022786"/>
    </source>
</evidence>
<dbReference type="VEuPathDB" id="MicrosporidiaDB:AEWD_010850"/>
<dbReference type="SMART" id="SM00212">
    <property type="entry name" value="UBCc"/>
    <property type="match status" value="1"/>
</dbReference>
<dbReference type="VEuPathDB" id="MicrosporidiaDB:AEWR_010850"/>
<feature type="domain" description="UBC core" evidence="3">
    <location>
        <begin position="29"/>
        <end position="196"/>
    </location>
</feature>
<dbReference type="PANTHER" id="PTHR24067">
    <property type="entry name" value="UBIQUITIN-CONJUGATING ENZYME E2"/>
    <property type="match status" value="1"/>
</dbReference>
<dbReference type="InterPro" id="IPR050113">
    <property type="entry name" value="Ub_conjugating_enzyme"/>
</dbReference>
<dbReference type="InterPro" id="IPR000608">
    <property type="entry name" value="UBC"/>
</dbReference>
<gene>
    <name evidence="4" type="ORF">ECU01_1010</name>
</gene>
<dbReference type="Pfam" id="PF00179">
    <property type="entry name" value="UQ_con"/>
    <property type="match status" value="1"/>
</dbReference>
<feature type="compositionally biased region" description="Basic residues" evidence="2">
    <location>
        <begin position="1"/>
        <end position="10"/>
    </location>
</feature>
<reference evidence="4" key="1">
    <citation type="journal article" date="2013" name="Eukaryot. Cell">
        <title>Extremely Reduced Levels of Heterozygosity in the Vertebrate Pathogen Encephalitozoon cuniculi.</title>
        <authorList>
            <person name="Selman M."/>
            <person name="Sak B."/>
            <person name="Kvac M."/>
            <person name="Farinelli L."/>
            <person name="Weiss L.M."/>
            <person name="Corradi N."/>
        </authorList>
    </citation>
    <scope>NUCLEOTIDE SEQUENCE</scope>
</reference>
<dbReference type="VEuPathDB" id="MicrosporidiaDB:AEWQ_010820"/>
<keyword evidence="1" id="KW-0833">Ubl conjugation pathway</keyword>